<dbReference type="AlphaFoldDB" id="X1SW81"/>
<evidence type="ECO:0000259" key="1">
    <source>
        <dbReference type="Pfam" id="PF13470"/>
    </source>
</evidence>
<dbReference type="InterPro" id="IPR002716">
    <property type="entry name" value="PIN_dom"/>
</dbReference>
<dbReference type="EMBL" id="BARW01019612">
    <property type="protein sequence ID" value="GAI97337.1"/>
    <property type="molecule type" value="Genomic_DNA"/>
</dbReference>
<feature type="domain" description="PIN" evidence="1">
    <location>
        <begin position="21"/>
        <end position="54"/>
    </location>
</feature>
<proteinExistence type="predicted"/>
<organism evidence="2">
    <name type="scientific">marine sediment metagenome</name>
    <dbReference type="NCBI Taxonomy" id="412755"/>
    <lineage>
        <taxon>unclassified sequences</taxon>
        <taxon>metagenomes</taxon>
        <taxon>ecological metagenomes</taxon>
    </lineage>
</organism>
<name>X1SW81_9ZZZZ</name>
<evidence type="ECO:0000313" key="2">
    <source>
        <dbReference type="EMBL" id="GAI97337.1"/>
    </source>
</evidence>
<sequence>ELEELLELFKRKESIIFTKSTQKLYVVEADPDDNKFIECAAEVQASCIVSGDKHLTEMKKFRDIIIIPPAEFKNLFNVSPRRK</sequence>
<feature type="non-terminal residue" evidence="2">
    <location>
        <position position="1"/>
    </location>
</feature>
<reference evidence="2" key="1">
    <citation type="journal article" date="2014" name="Front. Microbiol.">
        <title>High frequency of phylogenetically diverse reductive dehalogenase-homologous genes in deep subseafloor sedimentary metagenomes.</title>
        <authorList>
            <person name="Kawai M."/>
            <person name="Futagami T."/>
            <person name="Toyoda A."/>
            <person name="Takaki Y."/>
            <person name="Nishi S."/>
            <person name="Hori S."/>
            <person name="Arai W."/>
            <person name="Tsubouchi T."/>
            <person name="Morono Y."/>
            <person name="Uchiyama I."/>
            <person name="Ito T."/>
            <person name="Fujiyama A."/>
            <person name="Inagaki F."/>
            <person name="Takami H."/>
        </authorList>
    </citation>
    <scope>NUCLEOTIDE SEQUENCE</scope>
    <source>
        <strain evidence="2">Expedition CK06-06</strain>
    </source>
</reference>
<comment type="caution">
    <text evidence="2">The sequence shown here is derived from an EMBL/GenBank/DDBJ whole genome shotgun (WGS) entry which is preliminary data.</text>
</comment>
<dbReference type="Pfam" id="PF13470">
    <property type="entry name" value="PIN_3"/>
    <property type="match status" value="1"/>
</dbReference>
<accession>X1SW81</accession>
<protein>
    <recommendedName>
        <fullName evidence="1">PIN domain-containing protein</fullName>
    </recommendedName>
</protein>
<gene>
    <name evidence="2" type="ORF">S12H4_33296</name>
</gene>